<sequence>MKRSRPNARPYDRDAALDAALRLFWAKGYHATSLKDLEAALTMKPGSIYAAFRNKEALFLAALERYFLRNRAGLAAQLAAAPTPISGLTDHLRALGRGELGEDPVHACMLVKTLLDATPNDPAIANAARHYLDLMCAEITAAFECARTAGEIPRDADAERLATRFQSDVTALRIEAHRGTDRAALAQLADSMAADIARHCQPA</sequence>
<dbReference type="BioCyc" id="AURANTIMONAS:SI859A1_02657-MONOMER"/>
<keyword evidence="7" id="KW-1185">Reference proteome</keyword>
<dbReference type="PANTHER" id="PTHR47506">
    <property type="entry name" value="TRANSCRIPTIONAL REGULATORY PROTEIN"/>
    <property type="match status" value="1"/>
</dbReference>
<dbReference type="Pfam" id="PF00440">
    <property type="entry name" value="TetR_N"/>
    <property type="match status" value="1"/>
</dbReference>
<keyword evidence="2 4" id="KW-0238">DNA-binding</keyword>
<dbReference type="PANTHER" id="PTHR47506:SF10">
    <property type="entry name" value="TRANSCRIPTIONAL REGULATORY PROTEIN"/>
    <property type="match status" value="1"/>
</dbReference>
<dbReference type="SUPFAM" id="SSF46689">
    <property type="entry name" value="Homeodomain-like"/>
    <property type="match status" value="1"/>
</dbReference>
<dbReference type="InterPro" id="IPR001647">
    <property type="entry name" value="HTH_TetR"/>
</dbReference>
<keyword evidence="1" id="KW-0805">Transcription regulation</keyword>
<evidence type="ECO:0000256" key="1">
    <source>
        <dbReference type="ARBA" id="ARBA00023015"/>
    </source>
</evidence>
<organism evidence="6 7">
    <name type="scientific">Aurantimonas manganoxydans (strain ATCC BAA-1229 / DSM 21871 / SI85-9A1)</name>
    <dbReference type="NCBI Taxonomy" id="287752"/>
    <lineage>
        <taxon>Bacteria</taxon>
        <taxon>Pseudomonadati</taxon>
        <taxon>Pseudomonadota</taxon>
        <taxon>Alphaproteobacteria</taxon>
        <taxon>Hyphomicrobiales</taxon>
        <taxon>Aurantimonadaceae</taxon>
        <taxon>Aurantimonas</taxon>
    </lineage>
</organism>
<name>Q1YL90_AURMS</name>
<gene>
    <name evidence="6" type="ORF">SI859A1_02657</name>
</gene>
<dbReference type="InterPro" id="IPR036271">
    <property type="entry name" value="Tet_transcr_reg_TetR-rel_C_sf"/>
</dbReference>
<dbReference type="Gene3D" id="1.10.10.60">
    <property type="entry name" value="Homeodomain-like"/>
    <property type="match status" value="1"/>
</dbReference>
<evidence type="ECO:0000256" key="3">
    <source>
        <dbReference type="ARBA" id="ARBA00023163"/>
    </source>
</evidence>
<evidence type="ECO:0000313" key="7">
    <source>
        <dbReference type="Proteomes" id="UP000000321"/>
    </source>
</evidence>
<dbReference type="OrthoDB" id="9795242at2"/>
<dbReference type="SUPFAM" id="SSF48498">
    <property type="entry name" value="Tetracyclin repressor-like, C-terminal domain"/>
    <property type="match status" value="1"/>
</dbReference>
<dbReference type="Gene3D" id="1.10.357.10">
    <property type="entry name" value="Tetracycline Repressor, domain 2"/>
    <property type="match status" value="1"/>
</dbReference>
<evidence type="ECO:0000313" key="6">
    <source>
        <dbReference type="EMBL" id="EAS51841.1"/>
    </source>
</evidence>
<reference evidence="6 7" key="1">
    <citation type="journal article" date="2008" name="Appl. Environ. Microbiol.">
        <title>Genomic insights into Mn(II) oxidation by the marine alphaproteobacterium Aurantimonas sp. strain SI85-9A1.</title>
        <authorList>
            <person name="Dick G.J."/>
            <person name="Podell S."/>
            <person name="Johnson H.A."/>
            <person name="Rivera-Espinoza Y."/>
            <person name="Bernier-Latmani R."/>
            <person name="McCarthy J.K."/>
            <person name="Torpey J.W."/>
            <person name="Clement B.G."/>
            <person name="Gaasterland T."/>
            <person name="Tebo B.M."/>
        </authorList>
    </citation>
    <scope>NUCLEOTIDE SEQUENCE [LARGE SCALE GENOMIC DNA]</scope>
    <source>
        <strain evidence="6 7">SI85-9A1</strain>
    </source>
</reference>
<feature type="DNA-binding region" description="H-T-H motif" evidence="4">
    <location>
        <begin position="33"/>
        <end position="52"/>
    </location>
</feature>
<dbReference type="RefSeq" id="WP_009210479.1">
    <property type="nucleotide sequence ID" value="NZ_BBWP01000002.1"/>
</dbReference>
<dbReference type="Proteomes" id="UP000000321">
    <property type="component" value="Unassembled WGS sequence"/>
</dbReference>
<dbReference type="PROSITE" id="PS50977">
    <property type="entry name" value="HTH_TETR_2"/>
    <property type="match status" value="1"/>
</dbReference>
<dbReference type="GO" id="GO:0003677">
    <property type="term" value="F:DNA binding"/>
    <property type="evidence" value="ECO:0007669"/>
    <property type="project" value="UniProtKB-UniRule"/>
</dbReference>
<dbReference type="InterPro" id="IPR009057">
    <property type="entry name" value="Homeodomain-like_sf"/>
</dbReference>
<evidence type="ECO:0000256" key="2">
    <source>
        <dbReference type="ARBA" id="ARBA00023125"/>
    </source>
</evidence>
<accession>Q1YL90</accession>
<keyword evidence="3" id="KW-0804">Transcription</keyword>
<dbReference type="HOGENOM" id="CLU_069356_28_0_5"/>
<evidence type="ECO:0000259" key="5">
    <source>
        <dbReference type="PROSITE" id="PS50977"/>
    </source>
</evidence>
<evidence type="ECO:0000256" key="4">
    <source>
        <dbReference type="PROSITE-ProRule" id="PRU00335"/>
    </source>
</evidence>
<dbReference type="EMBL" id="AAPJ01000001">
    <property type="protein sequence ID" value="EAS51841.1"/>
    <property type="molecule type" value="Genomic_DNA"/>
</dbReference>
<comment type="caution">
    <text evidence="6">The sequence shown here is derived from an EMBL/GenBank/DDBJ whole genome shotgun (WGS) entry which is preliminary data.</text>
</comment>
<dbReference type="AlphaFoldDB" id="Q1YL90"/>
<feature type="domain" description="HTH tetR-type" evidence="5">
    <location>
        <begin position="10"/>
        <end position="70"/>
    </location>
</feature>
<protein>
    <submittedName>
        <fullName evidence="6">Putative TetR-family transcriptional regulator</fullName>
    </submittedName>
</protein>
<proteinExistence type="predicted"/>